<feature type="compositionally biased region" description="Basic residues" evidence="3">
    <location>
        <begin position="112"/>
        <end position="122"/>
    </location>
</feature>
<accession>A0ABN9YK43</accession>
<protein>
    <recommendedName>
        <fullName evidence="5">Peptidase C1A papain C-terminal domain-containing protein</fullName>
    </recommendedName>
</protein>
<gene>
    <name evidence="6" type="ORF">PCOR1329_LOCUS85624</name>
</gene>
<proteinExistence type="inferred from homology"/>
<dbReference type="PANTHER" id="PTHR12411">
    <property type="entry name" value="CYSTEINE PROTEASE FAMILY C1-RELATED"/>
    <property type="match status" value="1"/>
</dbReference>
<feature type="region of interest" description="Disordered" evidence="3">
    <location>
        <begin position="484"/>
        <end position="524"/>
    </location>
</feature>
<dbReference type="Pfam" id="PF00112">
    <property type="entry name" value="Peptidase_C1"/>
    <property type="match status" value="1"/>
</dbReference>
<organism evidence="6 7">
    <name type="scientific">Prorocentrum cordatum</name>
    <dbReference type="NCBI Taxonomy" id="2364126"/>
    <lineage>
        <taxon>Eukaryota</taxon>
        <taxon>Sar</taxon>
        <taxon>Alveolata</taxon>
        <taxon>Dinophyceae</taxon>
        <taxon>Prorocentrales</taxon>
        <taxon>Prorocentraceae</taxon>
        <taxon>Prorocentrum</taxon>
    </lineage>
</organism>
<keyword evidence="2" id="KW-0865">Zymogen</keyword>
<dbReference type="InterPro" id="IPR013128">
    <property type="entry name" value="Peptidase_C1A"/>
</dbReference>
<keyword evidence="4" id="KW-0472">Membrane</keyword>
<feature type="compositionally biased region" description="Basic and acidic residues" evidence="3">
    <location>
        <begin position="485"/>
        <end position="524"/>
    </location>
</feature>
<feature type="transmembrane region" description="Helical" evidence="4">
    <location>
        <begin position="145"/>
        <end position="166"/>
    </location>
</feature>
<keyword evidence="4" id="KW-0812">Transmembrane</keyword>
<feature type="compositionally biased region" description="Pro residues" evidence="3">
    <location>
        <begin position="97"/>
        <end position="107"/>
    </location>
</feature>
<keyword evidence="7" id="KW-1185">Reference proteome</keyword>
<feature type="domain" description="Peptidase C1A papain C-terminal" evidence="5">
    <location>
        <begin position="253"/>
        <end position="474"/>
    </location>
</feature>
<dbReference type="InterPro" id="IPR000668">
    <property type="entry name" value="Peptidase_C1A_C"/>
</dbReference>
<feature type="compositionally biased region" description="Low complexity" evidence="3">
    <location>
        <begin position="123"/>
        <end position="132"/>
    </location>
</feature>
<keyword evidence="4" id="KW-1133">Transmembrane helix</keyword>
<comment type="similarity">
    <text evidence="1">Belongs to the peptidase C1 family.</text>
</comment>
<dbReference type="SMART" id="SM00645">
    <property type="entry name" value="Pept_C1"/>
    <property type="match status" value="1"/>
</dbReference>
<comment type="caution">
    <text evidence="6">The sequence shown here is derived from an EMBL/GenBank/DDBJ whole genome shotgun (WGS) entry which is preliminary data.</text>
</comment>
<evidence type="ECO:0000256" key="1">
    <source>
        <dbReference type="ARBA" id="ARBA00008455"/>
    </source>
</evidence>
<reference evidence="6" key="1">
    <citation type="submission" date="2023-10" db="EMBL/GenBank/DDBJ databases">
        <authorList>
            <person name="Chen Y."/>
            <person name="Shah S."/>
            <person name="Dougan E. K."/>
            <person name="Thang M."/>
            <person name="Chan C."/>
        </authorList>
    </citation>
    <scope>NUCLEOTIDE SEQUENCE [LARGE SCALE GENOMIC DNA]</scope>
</reference>
<evidence type="ECO:0000259" key="5">
    <source>
        <dbReference type="SMART" id="SM00645"/>
    </source>
</evidence>
<dbReference type="InterPro" id="IPR038765">
    <property type="entry name" value="Papain-like_cys_pep_sf"/>
</dbReference>
<evidence type="ECO:0000256" key="4">
    <source>
        <dbReference type="SAM" id="Phobius"/>
    </source>
</evidence>
<dbReference type="Proteomes" id="UP001189429">
    <property type="component" value="Unassembled WGS sequence"/>
</dbReference>
<evidence type="ECO:0000256" key="3">
    <source>
        <dbReference type="SAM" id="MobiDB-lite"/>
    </source>
</evidence>
<dbReference type="EMBL" id="CAUYUJ010022661">
    <property type="protein sequence ID" value="CAK0911892.1"/>
    <property type="molecule type" value="Genomic_DNA"/>
</dbReference>
<sequence>MMQRPRRASLHDAPTGLRPHHQEDFRAPRKHPNSRVFTCRAPGAAQDRQAPRGPPRGTRGTFHRKKKKHTARAGAPVRGAGPGAQDPVPAARVSRPPRAPRAQPPWPARAGRPGRPRRRRRGGAAAEAAAATTRRRGRKGKKGELKYYLAAGGCVTVLVLAVYLALAGEGAGGPRASASRGSAKVNDAYFVERVSSDAAANFTAKASPFFDRWSYADLSYGMDGVDVVGAAMIGMAGALQTCADKSDTEGGAIPASYDFRQAQPSCAHDSVYDQGNCSSSYAIAAATSLSYRFCASDPVQYKALRLSPQQVVSCDKKSRGCQGGGADRVWAYIARRGLYPESCVPFAGAKEAACKSDCKEDQKLKSLGHCAMGGEKNIRREVFNWGPVVALVYVKDDFLVYSSGVYSPTDASIQQYGADGQPLQQAVTVIGWGKSEGKKYWLVANSWGKGWGEDGYARIAVDTVLREGLTLVGTPATADAIEAQARQKEEQARKAEEAKKERAAREERIKEQRAKREAERRSMQRQIEHMERRLQEQIHAPAVGRERWADLQGSMGGLLEEMSALARRVEGLDEKVRLRSGACEELVRQKTRDLEQLLHAQQQKLAMSAATSEEMSKRLTANVRKLASAVDAQGRRLGSVEERASAAPTAARCRTPTTATPARLSRMESLQANLEDPTSCRLSQSLPRRMVGLVARAHPPPRMMQAARSESWGRVAVVFVQSQVFAALCMGWLQNPMSGGEE</sequence>
<feature type="region of interest" description="Disordered" evidence="3">
    <location>
        <begin position="1"/>
        <end position="142"/>
    </location>
</feature>
<evidence type="ECO:0000313" key="7">
    <source>
        <dbReference type="Proteomes" id="UP001189429"/>
    </source>
</evidence>
<evidence type="ECO:0000313" key="6">
    <source>
        <dbReference type="EMBL" id="CAK0911892.1"/>
    </source>
</evidence>
<dbReference type="SUPFAM" id="SSF54001">
    <property type="entry name" value="Cysteine proteinases"/>
    <property type="match status" value="1"/>
</dbReference>
<feature type="compositionally biased region" description="Basic residues" evidence="3">
    <location>
        <begin position="61"/>
        <end position="71"/>
    </location>
</feature>
<dbReference type="Gene3D" id="3.90.70.10">
    <property type="entry name" value="Cysteine proteinases"/>
    <property type="match status" value="1"/>
</dbReference>
<name>A0ABN9YK43_9DINO</name>
<evidence type="ECO:0000256" key="2">
    <source>
        <dbReference type="ARBA" id="ARBA00023145"/>
    </source>
</evidence>
<feature type="compositionally biased region" description="Low complexity" evidence="3">
    <location>
        <begin position="72"/>
        <end position="96"/>
    </location>
</feature>